<accession>A0ABS7YX47</accession>
<protein>
    <submittedName>
        <fullName evidence="5">Zinc-ribbon domain-containing protein</fullName>
    </submittedName>
</protein>
<dbReference type="Pfam" id="PF13240">
    <property type="entry name" value="Zn_Ribbon_1"/>
    <property type="match status" value="1"/>
</dbReference>
<keyword evidence="2" id="KW-1133">Transmembrane helix</keyword>
<dbReference type="Gene3D" id="2.30.30.40">
    <property type="entry name" value="SH3 Domains"/>
    <property type="match status" value="1"/>
</dbReference>
<gene>
    <name evidence="5" type="ORF">LDJ82_05195</name>
</gene>
<keyword evidence="6" id="KW-1185">Reference proteome</keyword>
<feature type="domain" description="Zinc-ribbon" evidence="4">
    <location>
        <begin position="3"/>
        <end position="24"/>
    </location>
</feature>
<dbReference type="Proteomes" id="UP001198374">
    <property type="component" value="Unassembled WGS sequence"/>
</dbReference>
<proteinExistence type="predicted"/>
<dbReference type="InterPro" id="IPR003646">
    <property type="entry name" value="SH3-like_bac-type"/>
</dbReference>
<evidence type="ECO:0000259" key="3">
    <source>
        <dbReference type="Pfam" id="PF08239"/>
    </source>
</evidence>
<keyword evidence="2" id="KW-0812">Transmembrane</keyword>
<evidence type="ECO:0000256" key="2">
    <source>
        <dbReference type="SAM" id="Phobius"/>
    </source>
</evidence>
<name>A0ABS7YX47_9FIRM</name>
<feature type="domain" description="SH3b" evidence="3">
    <location>
        <begin position="301"/>
        <end position="347"/>
    </location>
</feature>
<dbReference type="EMBL" id="JAIWIY010000001">
    <property type="protein sequence ID" value="MCA2096310.1"/>
    <property type="molecule type" value="Genomic_DNA"/>
</dbReference>
<evidence type="ECO:0000256" key="1">
    <source>
        <dbReference type="SAM" id="MobiDB-lite"/>
    </source>
</evidence>
<dbReference type="RefSeq" id="WP_209772829.1">
    <property type="nucleotide sequence ID" value="NZ_JAGGLO010000002.1"/>
</dbReference>
<comment type="caution">
    <text evidence="5">The sequence shown here is derived from an EMBL/GenBank/DDBJ whole genome shotgun (WGS) entry which is preliminary data.</text>
</comment>
<feature type="compositionally biased region" description="Basic and acidic residues" evidence="1">
    <location>
        <begin position="207"/>
        <end position="257"/>
    </location>
</feature>
<dbReference type="InterPro" id="IPR026870">
    <property type="entry name" value="Zinc_ribbon_dom"/>
</dbReference>
<evidence type="ECO:0000259" key="4">
    <source>
        <dbReference type="Pfam" id="PF13240"/>
    </source>
</evidence>
<feature type="transmembrane region" description="Helical" evidence="2">
    <location>
        <begin position="57"/>
        <end position="81"/>
    </location>
</feature>
<reference evidence="6" key="1">
    <citation type="submission" date="2023-07" db="EMBL/GenBank/DDBJ databases">
        <title>FDA dAtabase for Regulatory Grade micrObial Sequences (FDA-ARGOS): Supporting development and validation of Infectious Disease Dx tests.</title>
        <authorList>
            <person name="Sproer C."/>
            <person name="Gronow S."/>
            <person name="Severitt S."/>
            <person name="Schroder I."/>
            <person name="Tallon L."/>
            <person name="Sadzewicz L."/>
            <person name="Zhao X."/>
            <person name="Boylan J."/>
            <person name="Ott S."/>
            <person name="Bowen H."/>
            <person name="Vavikolanu K."/>
            <person name="Hazen T."/>
            <person name="Aluvathingal J."/>
            <person name="Nadendla S."/>
            <person name="Lowell S."/>
            <person name="Myers T."/>
            <person name="Yan Y."/>
        </authorList>
    </citation>
    <scope>NUCLEOTIDE SEQUENCE [LARGE SCALE GENOMIC DNA]</scope>
    <source>
        <strain evidence="6">FDAARGOS_1538</strain>
    </source>
</reference>
<organism evidence="5 6">
    <name type="scientific">Anaerococcus degeneri</name>
    <dbReference type="NCBI Taxonomy" id="361500"/>
    <lineage>
        <taxon>Bacteria</taxon>
        <taxon>Bacillati</taxon>
        <taxon>Bacillota</taxon>
        <taxon>Tissierellia</taxon>
        <taxon>Tissierellales</taxon>
        <taxon>Peptoniphilaceae</taxon>
        <taxon>Anaerococcus</taxon>
    </lineage>
</organism>
<evidence type="ECO:0000313" key="6">
    <source>
        <dbReference type="Proteomes" id="UP001198374"/>
    </source>
</evidence>
<evidence type="ECO:0000313" key="5">
    <source>
        <dbReference type="EMBL" id="MCA2096310.1"/>
    </source>
</evidence>
<keyword evidence="2" id="KW-0472">Membrane</keyword>
<feature type="region of interest" description="Disordered" evidence="1">
    <location>
        <begin position="31"/>
        <end position="51"/>
    </location>
</feature>
<feature type="region of interest" description="Disordered" evidence="1">
    <location>
        <begin position="206"/>
        <end position="257"/>
    </location>
</feature>
<dbReference type="Pfam" id="PF08239">
    <property type="entry name" value="SH3_3"/>
    <property type="match status" value="1"/>
</dbReference>
<sequence>MICKKCGQENKDGAKVCESCGASLVEDNNEKQKIKISKEESRKRTERQRQRSKDRDLMTYGLILGSVMAFAVIFIVLSYFFKLGAQREMAKNNKQETAIEENVELYEKAITTSQEKIKAKDYKKAIEILKAIPEEASDYYKKAQEKLDEIESLVIEDIKKAVTDEDYKEARKLANTYTDLLPESKTLADIKEKLKGENISLADLGLEEEKTDKKEDSEEKTSKDTEEDSDKSSEKDAKTDSNEDAKEARANRRELAEKYDLEQLRATNSYGQNGNPAYTDIYKEADFLNKDLKIDANMGEVRTEPNLNSGVSGYVNNGDKVHCEEVVNDGGRYWLKIEKGWISSKLITGEFRD</sequence>